<dbReference type="Proteomes" id="UP000636110">
    <property type="component" value="Unassembled WGS sequence"/>
</dbReference>
<evidence type="ECO:0000259" key="1">
    <source>
        <dbReference type="PROSITE" id="PS50943"/>
    </source>
</evidence>
<dbReference type="InterPro" id="IPR010982">
    <property type="entry name" value="Lambda_DNA-bd_dom_sf"/>
</dbReference>
<reference evidence="2 3" key="1">
    <citation type="submission" date="2019-11" db="EMBL/GenBank/DDBJ databases">
        <title>Description of Pedobacter sp. LMG 31462T.</title>
        <authorList>
            <person name="Carlier A."/>
            <person name="Qi S."/>
            <person name="Vandamme P."/>
        </authorList>
    </citation>
    <scope>NUCLEOTIDE SEQUENCE [LARGE SCALE GENOMIC DNA]</scope>
    <source>
        <strain evidence="2 3">LMG 31462</strain>
    </source>
</reference>
<dbReference type="SMART" id="SM00530">
    <property type="entry name" value="HTH_XRE"/>
    <property type="match status" value="1"/>
</dbReference>
<protein>
    <submittedName>
        <fullName evidence="2">Helix-turn-helix domain-containing protein</fullName>
    </submittedName>
</protein>
<proteinExistence type="predicted"/>
<gene>
    <name evidence="2" type="ORF">GM920_00335</name>
</gene>
<feature type="domain" description="HTH cro/C1-type" evidence="1">
    <location>
        <begin position="13"/>
        <end position="67"/>
    </location>
</feature>
<dbReference type="InterPro" id="IPR001387">
    <property type="entry name" value="Cro/C1-type_HTH"/>
</dbReference>
<organism evidence="2 3">
    <name type="scientific">Pedobacter gandavensis</name>
    <dbReference type="NCBI Taxonomy" id="2679963"/>
    <lineage>
        <taxon>Bacteria</taxon>
        <taxon>Pseudomonadati</taxon>
        <taxon>Bacteroidota</taxon>
        <taxon>Sphingobacteriia</taxon>
        <taxon>Sphingobacteriales</taxon>
        <taxon>Sphingobacteriaceae</taxon>
        <taxon>Pedobacter</taxon>
    </lineage>
</organism>
<dbReference type="EMBL" id="WNXC01000001">
    <property type="protein sequence ID" value="MBB2147345.1"/>
    <property type="molecule type" value="Genomic_DNA"/>
</dbReference>
<keyword evidence="3" id="KW-1185">Reference proteome</keyword>
<dbReference type="CDD" id="cd00093">
    <property type="entry name" value="HTH_XRE"/>
    <property type="match status" value="1"/>
</dbReference>
<evidence type="ECO:0000313" key="2">
    <source>
        <dbReference type="EMBL" id="MBB2147345.1"/>
    </source>
</evidence>
<dbReference type="Pfam" id="PF01381">
    <property type="entry name" value="HTH_3"/>
    <property type="match status" value="1"/>
</dbReference>
<comment type="caution">
    <text evidence="2">The sequence shown here is derived from an EMBL/GenBank/DDBJ whole genome shotgun (WGS) entry which is preliminary data.</text>
</comment>
<sequence>MIKFDKKIIGTNVKLLREALGLSQVDFSHLVEVSPGTITNLEYGRASNSLSTLEKLLVFFNIEMNDLLYGEISIPADFRESFINEHKTNKELLNLLHKRPTIVYAIKFKLLKSNFLDKPREIGEVKAYFEKFGWSFLGTSISNALKRMPDSIEIKKHQTKLNTNEYSRKKYNDGE</sequence>
<dbReference type="PROSITE" id="PS50943">
    <property type="entry name" value="HTH_CROC1"/>
    <property type="match status" value="1"/>
</dbReference>
<evidence type="ECO:0000313" key="3">
    <source>
        <dbReference type="Proteomes" id="UP000636110"/>
    </source>
</evidence>
<dbReference type="Gene3D" id="1.10.260.40">
    <property type="entry name" value="lambda repressor-like DNA-binding domains"/>
    <property type="match status" value="1"/>
</dbReference>
<dbReference type="SUPFAM" id="SSF47413">
    <property type="entry name" value="lambda repressor-like DNA-binding domains"/>
    <property type="match status" value="1"/>
</dbReference>
<dbReference type="RefSeq" id="WP_182952627.1">
    <property type="nucleotide sequence ID" value="NZ_CP123860.1"/>
</dbReference>
<accession>A0ABR6EQ22</accession>
<name>A0ABR6EQ22_9SPHI</name>